<sequence>MSPTRVENLFGDNVAVEEVPRAPLFYPDPDDEEQNDDDAEMADAQTVENAFNAVDNMPDGPAADARSSSPANQLDDPQANKDDANKDKDKEVKKPRKKLPRLDEGRLVGDNGFPQLIHDTKHFRVKGKGHEASDLNRLLNVYQFWTHKLYPKTPFKETVERVEKLCHSKRMQNMLSQWRDEAHGKPPPEPDADEDDVPEDVQNQQQSDADAAPARSSGAITDDEEQFMREFHDDPESDPPVASSSRNYLGDEDEEMAMRELHTDQEEDAPPVASLSKRPAAEQEDEYDDIEIDSEVLGAFEQTEHASSDAGYSDGPPPTEDVSMDGHDDEWDYVTGEI</sequence>
<proteinExistence type="inferred from homology"/>
<evidence type="ECO:0000313" key="10">
    <source>
        <dbReference type="Proteomes" id="UP000613580"/>
    </source>
</evidence>
<dbReference type="AlphaFoldDB" id="A0A8H6TUK4"/>
<dbReference type="GO" id="GO:0003677">
    <property type="term" value="F:DNA binding"/>
    <property type="evidence" value="ECO:0007669"/>
    <property type="project" value="TreeGrafter"/>
</dbReference>
<dbReference type="Proteomes" id="UP000613580">
    <property type="component" value="Unassembled WGS sequence"/>
</dbReference>
<accession>A0A8H6TUK4</accession>
<organism evidence="9 10">
    <name type="scientific">Mycena chlorophos</name>
    <name type="common">Agaric fungus</name>
    <name type="synonym">Agaricus chlorophos</name>
    <dbReference type="NCBI Taxonomy" id="658473"/>
    <lineage>
        <taxon>Eukaryota</taxon>
        <taxon>Fungi</taxon>
        <taxon>Dikarya</taxon>
        <taxon>Basidiomycota</taxon>
        <taxon>Agaricomycotina</taxon>
        <taxon>Agaricomycetes</taxon>
        <taxon>Agaricomycetidae</taxon>
        <taxon>Agaricales</taxon>
        <taxon>Marasmiineae</taxon>
        <taxon>Mycenaceae</taxon>
        <taxon>Mycena</taxon>
    </lineage>
</organism>
<feature type="region of interest" description="Disordered" evidence="7">
    <location>
        <begin position="180"/>
        <end position="217"/>
    </location>
</feature>
<feature type="compositionally biased region" description="Acidic residues" evidence="7">
    <location>
        <begin position="282"/>
        <end position="294"/>
    </location>
</feature>
<feature type="region of interest" description="Disordered" evidence="7">
    <location>
        <begin position="231"/>
        <end position="338"/>
    </location>
</feature>
<feature type="compositionally biased region" description="Basic and acidic residues" evidence="7">
    <location>
        <begin position="78"/>
        <end position="92"/>
    </location>
</feature>
<evidence type="ECO:0000256" key="6">
    <source>
        <dbReference type="RuleBase" id="RU366049"/>
    </source>
</evidence>
<comment type="similarity">
    <text evidence="2 6">Belongs to the CSM3 family.</text>
</comment>
<dbReference type="InterPro" id="IPR040038">
    <property type="entry name" value="TIPIN/Csm3/Swi3"/>
</dbReference>
<evidence type="ECO:0000256" key="3">
    <source>
        <dbReference type="ARBA" id="ARBA00022763"/>
    </source>
</evidence>
<gene>
    <name evidence="9" type="ORF">HMN09_00082000</name>
</gene>
<keyword evidence="10" id="KW-1185">Reference proteome</keyword>
<evidence type="ECO:0000256" key="7">
    <source>
        <dbReference type="SAM" id="MobiDB-lite"/>
    </source>
</evidence>
<dbReference type="PANTHER" id="PTHR13220:SF11">
    <property type="entry name" value="TIMELESS-INTERACTING PROTEIN"/>
    <property type="match status" value="1"/>
</dbReference>
<feature type="compositionally biased region" description="Acidic residues" evidence="7">
    <location>
        <begin position="28"/>
        <end position="41"/>
    </location>
</feature>
<evidence type="ECO:0000256" key="2">
    <source>
        <dbReference type="ARBA" id="ARBA00006075"/>
    </source>
</evidence>
<comment type="function">
    <text evidence="6">Plays an important role in the control of DNA replication and the maintenance of replication fork stability.</text>
</comment>
<feature type="region of interest" description="Disordered" evidence="7">
    <location>
        <begin position="1"/>
        <end position="108"/>
    </location>
</feature>
<keyword evidence="3 6" id="KW-0227">DNA damage</keyword>
<reference evidence="9" key="1">
    <citation type="submission" date="2020-05" db="EMBL/GenBank/DDBJ databases">
        <title>Mycena genomes resolve the evolution of fungal bioluminescence.</title>
        <authorList>
            <person name="Tsai I.J."/>
        </authorList>
    </citation>
    <scope>NUCLEOTIDE SEQUENCE</scope>
    <source>
        <strain evidence="9">110903Hualien_Pintung</strain>
    </source>
</reference>
<feature type="domain" description="Chromosome segregation in meiosis protein 3" evidence="8">
    <location>
        <begin position="102"/>
        <end position="182"/>
    </location>
</feature>
<evidence type="ECO:0000256" key="4">
    <source>
        <dbReference type="ARBA" id="ARBA00023242"/>
    </source>
</evidence>
<evidence type="ECO:0000259" key="8">
    <source>
        <dbReference type="Pfam" id="PF07962"/>
    </source>
</evidence>
<keyword evidence="4 6" id="KW-0539">Nucleus</keyword>
<keyword evidence="5 6" id="KW-0131">Cell cycle</keyword>
<dbReference type="OrthoDB" id="437078at2759"/>
<protein>
    <recommendedName>
        <fullName evidence="6">Chromosome segregation in meiosis protein</fullName>
    </recommendedName>
</protein>
<evidence type="ECO:0000256" key="5">
    <source>
        <dbReference type="ARBA" id="ARBA00023306"/>
    </source>
</evidence>
<comment type="subcellular location">
    <subcellularLocation>
        <location evidence="1 6">Nucleus</location>
    </subcellularLocation>
</comment>
<dbReference type="GO" id="GO:0000076">
    <property type="term" value="P:DNA replication checkpoint signaling"/>
    <property type="evidence" value="ECO:0007669"/>
    <property type="project" value="UniProtKB-UniRule"/>
</dbReference>
<dbReference type="GO" id="GO:0031297">
    <property type="term" value="P:replication fork processing"/>
    <property type="evidence" value="ECO:0007669"/>
    <property type="project" value="UniProtKB-UniRule"/>
</dbReference>
<evidence type="ECO:0000313" key="9">
    <source>
        <dbReference type="EMBL" id="KAF7323022.1"/>
    </source>
</evidence>
<comment type="caution">
    <text evidence="9">The sequence shown here is derived from an EMBL/GenBank/DDBJ whole genome shotgun (WGS) entry which is preliminary data.</text>
</comment>
<evidence type="ECO:0000256" key="1">
    <source>
        <dbReference type="ARBA" id="ARBA00004123"/>
    </source>
</evidence>
<dbReference type="PANTHER" id="PTHR13220">
    <property type="entry name" value="TIMELESS INTERACTING-RELATED"/>
    <property type="match status" value="1"/>
</dbReference>
<dbReference type="InterPro" id="IPR012923">
    <property type="entry name" value="Csm3"/>
</dbReference>
<dbReference type="GO" id="GO:0043111">
    <property type="term" value="P:replication fork arrest"/>
    <property type="evidence" value="ECO:0007669"/>
    <property type="project" value="TreeGrafter"/>
</dbReference>
<dbReference type="GO" id="GO:0006974">
    <property type="term" value="P:DNA damage response"/>
    <property type="evidence" value="ECO:0007669"/>
    <property type="project" value="UniProtKB-KW"/>
</dbReference>
<name>A0A8H6TUK4_MYCCL</name>
<feature type="compositionally biased region" description="Acidic residues" evidence="7">
    <location>
        <begin position="190"/>
        <end position="199"/>
    </location>
</feature>
<dbReference type="GO" id="GO:0031298">
    <property type="term" value="C:replication fork protection complex"/>
    <property type="evidence" value="ECO:0007669"/>
    <property type="project" value="TreeGrafter"/>
</dbReference>
<dbReference type="Pfam" id="PF07962">
    <property type="entry name" value="Swi3"/>
    <property type="match status" value="1"/>
</dbReference>
<dbReference type="EMBL" id="JACAZE010000001">
    <property type="protein sequence ID" value="KAF7323022.1"/>
    <property type="molecule type" value="Genomic_DNA"/>
</dbReference>